<dbReference type="VEuPathDB" id="FungiDB:CC1G_09817"/>
<feature type="compositionally biased region" description="Acidic residues" evidence="1">
    <location>
        <begin position="1162"/>
        <end position="1174"/>
    </location>
</feature>
<protein>
    <submittedName>
        <fullName evidence="2">Uncharacterized protein</fullName>
    </submittedName>
</protein>
<organism evidence="2 3">
    <name type="scientific">Coprinopsis cinerea (strain Okayama-7 / 130 / ATCC MYA-4618 / FGSC 9003)</name>
    <name type="common">Inky cap fungus</name>
    <name type="synonym">Hormographiella aspergillata</name>
    <dbReference type="NCBI Taxonomy" id="240176"/>
    <lineage>
        <taxon>Eukaryota</taxon>
        <taxon>Fungi</taxon>
        <taxon>Dikarya</taxon>
        <taxon>Basidiomycota</taxon>
        <taxon>Agaricomycotina</taxon>
        <taxon>Agaricomycetes</taxon>
        <taxon>Agaricomycetidae</taxon>
        <taxon>Agaricales</taxon>
        <taxon>Agaricineae</taxon>
        <taxon>Psathyrellaceae</taxon>
        <taxon>Coprinopsis</taxon>
    </lineage>
</organism>
<dbReference type="InParanoid" id="A8NMC6"/>
<accession>A8NMC6</accession>
<dbReference type="GeneID" id="6011409"/>
<dbReference type="AlphaFoldDB" id="A8NMC6"/>
<dbReference type="OrthoDB" id="2246127at2759"/>
<feature type="region of interest" description="Disordered" evidence="1">
    <location>
        <begin position="487"/>
        <end position="511"/>
    </location>
</feature>
<dbReference type="eggNOG" id="ENOG502SJ45">
    <property type="taxonomic scope" value="Eukaryota"/>
</dbReference>
<name>A8NMC6_COPC7</name>
<gene>
    <name evidence="2" type="ORF">CC1G_09817</name>
</gene>
<feature type="region of interest" description="Disordered" evidence="1">
    <location>
        <begin position="46"/>
        <end position="85"/>
    </location>
</feature>
<reference evidence="2 3" key="1">
    <citation type="journal article" date="2010" name="Proc. Natl. Acad. Sci. U.S.A.">
        <title>Insights into evolution of multicellular fungi from the assembled chromosomes of the mushroom Coprinopsis cinerea (Coprinus cinereus).</title>
        <authorList>
            <person name="Stajich J.E."/>
            <person name="Wilke S.K."/>
            <person name="Ahren D."/>
            <person name="Au C.H."/>
            <person name="Birren B.W."/>
            <person name="Borodovsky M."/>
            <person name="Burns C."/>
            <person name="Canback B."/>
            <person name="Casselton L.A."/>
            <person name="Cheng C.K."/>
            <person name="Deng J."/>
            <person name="Dietrich F.S."/>
            <person name="Fargo D.C."/>
            <person name="Farman M.L."/>
            <person name="Gathman A.C."/>
            <person name="Goldberg J."/>
            <person name="Guigo R."/>
            <person name="Hoegger P.J."/>
            <person name="Hooker J.B."/>
            <person name="Huggins A."/>
            <person name="James T.Y."/>
            <person name="Kamada T."/>
            <person name="Kilaru S."/>
            <person name="Kodira C."/>
            <person name="Kues U."/>
            <person name="Kupfer D."/>
            <person name="Kwan H.S."/>
            <person name="Lomsadze A."/>
            <person name="Li W."/>
            <person name="Lilly W.W."/>
            <person name="Ma L.J."/>
            <person name="Mackey A.J."/>
            <person name="Manning G."/>
            <person name="Martin F."/>
            <person name="Muraguchi H."/>
            <person name="Natvig D.O."/>
            <person name="Palmerini H."/>
            <person name="Ramesh M.A."/>
            <person name="Rehmeyer C.J."/>
            <person name="Roe B.A."/>
            <person name="Shenoy N."/>
            <person name="Stanke M."/>
            <person name="Ter-Hovhannisyan V."/>
            <person name="Tunlid A."/>
            <person name="Velagapudi R."/>
            <person name="Vision T.J."/>
            <person name="Zeng Q."/>
            <person name="Zolan M.E."/>
            <person name="Pukkila P.J."/>
        </authorList>
    </citation>
    <scope>NUCLEOTIDE SEQUENCE [LARGE SCALE GENOMIC DNA]</scope>
    <source>
        <strain evidence="3">Okayama-7 / 130 / ATCC MYA-4618 / FGSC 9003</strain>
    </source>
</reference>
<dbReference type="KEGG" id="cci:CC1G_09817"/>
<feature type="region of interest" description="Disordered" evidence="1">
    <location>
        <begin position="1112"/>
        <end position="1174"/>
    </location>
</feature>
<dbReference type="EMBL" id="AACS02000012">
    <property type="protein sequence ID" value="EAU86960.2"/>
    <property type="molecule type" value="Genomic_DNA"/>
</dbReference>
<feature type="compositionally biased region" description="Basic and acidic residues" evidence="1">
    <location>
        <begin position="1112"/>
        <end position="1125"/>
    </location>
</feature>
<dbReference type="RefSeq" id="XP_001834890.2">
    <property type="nucleotide sequence ID" value="XM_001834838.2"/>
</dbReference>
<dbReference type="HOGENOM" id="CLU_004591_2_0_1"/>
<evidence type="ECO:0000313" key="2">
    <source>
        <dbReference type="EMBL" id="EAU86960.2"/>
    </source>
</evidence>
<comment type="caution">
    <text evidence="2">The sequence shown here is derived from an EMBL/GenBank/DDBJ whole genome shotgun (WGS) entry which is preliminary data.</text>
</comment>
<evidence type="ECO:0000256" key="1">
    <source>
        <dbReference type="SAM" id="MobiDB-lite"/>
    </source>
</evidence>
<dbReference type="Proteomes" id="UP000001861">
    <property type="component" value="Unassembled WGS sequence"/>
</dbReference>
<keyword evidence="3" id="KW-1185">Reference proteome</keyword>
<dbReference type="PANTHER" id="PTHR31912">
    <property type="entry name" value="IP13529P"/>
    <property type="match status" value="1"/>
</dbReference>
<dbReference type="PANTHER" id="PTHR31912:SF34">
    <property type="entry name" value="NOTOCHORD-RELATED PROTEIN"/>
    <property type="match status" value="1"/>
</dbReference>
<feature type="compositionally biased region" description="Basic and acidic residues" evidence="1">
    <location>
        <begin position="1132"/>
        <end position="1159"/>
    </location>
</feature>
<proteinExistence type="predicted"/>
<evidence type="ECO:0000313" key="3">
    <source>
        <dbReference type="Proteomes" id="UP000001861"/>
    </source>
</evidence>
<sequence>MGGDHMDLEDDFRQCLHDPEKVQCILCTQFYGKSVEIKKRGRKIHLSSRKHTDALSKTEVHARNESEENPSGSSTHVEHAPPIPLPQRFLTSTQETLECQEFESEGIASLVEDDGLIYSEDHTPLYFNAGHIGGDEVERNLRAGLGNLEYLTLSDRFGYFTSPYSNTIDDEEDALEDSTTMTRLQQELNRMEMDADDEEWNDKLYAESLDPSDRNKWGSHGSRTMFYLDLICNLPRLRLSDDHIRAILWIMRECGTPNVPLFSALRKLQEQLKTELGLEPKRHTSSLGNVFYMNHPRKLLSLDWANPLVRKHINVYPEVSETVSEPWQADKWLNEIDFEHLSPMWADWKRSPYRHFYIKEIAQLDDGSFVVPLMWVMVMGVVHARACRILSEVGNENANLPHLHHNQEYFVRFVTTSQHASALEQFDALKSDFGVWTNAYDCELAQEIVFQVQPHCLPADNPQQAESCSCGGLGSNHNCRYDTTGGTKSAKESNEGYHSLFQPGTPRTPENTRNEIERQIKTACSGVDPRDLQTETGVKDKIAQFWISQVLPMAKERFKQRATDPATKDERLKAAKLTPEQRTALKDEIREEIQTEMFSWLVTQPPERYELLPKDSELRGQLRPGDHFNPFLSVDGLDPHRDSPCETLHTYLLGQKKYVWHATSKGWDKKKEDVFATRLRGVSIDGLSIDSIRAQYFVRYKNSLIGKHFKSLQQVAIFCLNSDSLCSPDLFNLWKASGELGALLWFSEIRNMDEYVENLSVAIANVLDLWAVLDPERIITKFKLHALTHLPDDVRRFGPPALFATEVFECWNAIFRFCSILSNHQSPSHDIANTLIGMERFKHQVSGGWWKDSKGQWVQAGPSVKGILARDPELQRRLGWSEGIGLVPGTVRVQAARKRVALSFSEILSPWNQLVEPEGGPGPRRWWRGVFLVSRSGDICKEDSWVFYYAHSTETVQAGRIRRIIAPEGSDYCGENRKALVLIERYSIASNRDARFGMPILVKPNDISESTRLLPTSDILFIFNAQHDCAHAQCETTRVPILQEREETTQFYEKISHRGDEQFLINTHALHNAVLLREAIPRSLTQPLLVFQDRKAKHDEFAATLQITGPAKRADTAAKRKETTARKSAAKALREQAKKTVADKRSPVVDEPLEERSGPGDEGPEGEGMDVDKE</sequence>
<feature type="compositionally biased region" description="Basic and acidic residues" evidence="1">
    <location>
        <begin position="50"/>
        <end position="66"/>
    </location>
</feature>